<dbReference type="AlphaFoldDB" id="A0A6G1LQK4"/>
<keyword evidence="2" id="KW-1185">Reference proteome</keyword>
<evidence type="ECO:0000313" key="2">
    <source>
        <dbReference type="Proteomes" id="UP000799436"/>
    </source>
</evidence>
<evidence type="ECO:0000313" key="1">
    <source>
        <dbReference type="EMBL" id="KAF2774434.1"/>
    </source>
</evidence>
<sequence length="210" mass="23551">MASMRRSTGPQQSALQLALARRQIMSGALPEHSQEDDEVHLLGQFAADIPCHQQSISFSDRPPELRNRLYEEVIPCRSYDNALIVASRCNDVLMVKAVQPAITRVSKQIRAESLGLFYARSTFAAYIEDTNFTALLEWARTITQNADSLPAVLVQVCLMDRIACEFSILDLVQGWARLPPLAHEKIYLSFVKGPSYQAQSSLQRDLREGV</sequence>
<proteinExistence type="predicted"/>
<dbReference type="OrthoDB" id="62952at2759"/>
<protein>
    <submittedName>
        <fullName evidence="1">Uncharacterized protein</fullName>
    </submittedName>
</protein>
<dbReference type="EMBL" id="ML995808">
    <property type="protein sequence ID" value="KAF2774434.1"/>
    <property type="molecule type" value="Genomic_DNA"/>
</dbReference>
<reference evidence="1" key="1">
    <citation type="journal article" date="2020" name="Stud. Mycol.">
        <title>101 Dothideomycetes genomes: a test case for predicting lifestyles and emergence of pathogens.</title>
        <authorList>
            <person name="Haridas S."/>
            <person name="Albert R."/>
            <person name="Binder M."/>
            <person name="Bloem J."/>
            <person name="Labutti K."/>
            <person name="Salamov A."/>
            <person name="Andreopoulos B."/>
            <person name="Baker S."/>
            <person name="Barry K."/>
            <person name="Bills G."/>
            <person name="Bluhm B."/>
            <person name="Cannon C."/>
            <person name="Castanera R."/>
            <person name="Culley D."/>
            <person name="Daum C."/>
            <person name="Ezra D."/>
            <person name="Gonzalez J."/>
            <person name="Henrissat B."/>
            <person name="Kuo A."/>
            <person name="Liang C."/>
            <person name="Lipzen A."/>
            <person name="Lutzoni F."/>
            <person name="Magnuson J."/>
            <person name="Mondo S."/>
            <person name="Nolan M."/>
            <person name="Ohm R."/>
            <person name="Pangilinan J."/>
            <person name="Park H.-J."/>
            <person name="Ramirez L."/>
            <person name="Alfaro M."/>
            <person name="Sun H."/>
            <person name="Tritt A."/>
            <person name="Yoshinaga Y."/>
            <person name="Zwiers L.-H."/>
            <person name="Turgeon B."/>
            <person name="Goodwin S."/>
            <person name="Spatafora J."/>
            <person name="Crous P."/>
            <person name="Grigoriev I."/>
        </authorList>
    </citation>
    <scope>NUCLEOTIDE SEQUENCE</scope>
    <source>
        <strain evidence="1">CBS 116005</strain>
    </source>
</reference>
<gene>
    <name evidence="1" type="ORF">EJ03DRAFT_6678</name>
</gene>
<dbReference type="Proteomes" id="UP000799436">
    <property type="component" value="Unassembled WGS sequence"/>
</dbReference>
<organism evidence="1 2">
    <name type="scientific">Teratosphaeria nubilosa</name>
    <dbReference type="NCBI Taxonomy" id="161662"/>
    <lineage>
        <taxon>Eukaryota</taxon>
        <taxon>Fungi</taxon>
        <taxon>Dikarya</taxon>
        <taxon>Ascomycota</taxon>
        <taxon>Pezizomycotina</taxon>
        <taxon>Dothideomycetes</taxon>
        <taxon>Dothideomycetidae</taxon>
        <taxon>Mycosphaerellales</taxon>
        <taxon>Teratosphaeriaceae</taxon>
        <taxon>Teratosphaeria</taxon>
    </lineage>
</organism>
<name>A0A6G1LQK4_9PEZI</name>
<accession>A0A6G1LQK4</accession>